<keyword evidence="1" id="KW-0472">Membrane</keyword>
<dbReference type="OrthoDB" id="7433399at2"/>
<dbReference type="AlphaFoldDB" id="A0A317F9Y1"/>
<feature type="transmembrane region" description="Helical" evidence="1">
    <location>
        <begin position="33"/>
        <end position="63"/>
    </location>
</feature>
<dbReference type="Proteomes" id="UP000245765">
    <property type="component" value="Unassembled WGS sequence"/>
</dbReference>
<protein>
    <submittedName>
        <fullName evidence="2">Uncharacterized protein</fullName>
    </submittedName>
</protein>
<keyword evidence="1" id="KW-0812">Transmembrane</keyword>
<dbReference type="RefSeq" id="WP_109872898.1">
    <property type="nucleotide sequence ID" value="NZ_QGNA01000005.1"/>
</dbReference>
<organism evidence="2 3">
    <name type="scientific">Falsiroseomonas bella</name>
    <dbReference type="NCBI Taxonomy" id="2184016"/>
    <lineage>
        <taxon>Bacteria</taxon>
        <taxon>Pseudomonadati</taxon>
        <taxon>Pseudomonadota</taxon>
        <taxon>Alphaproteobacteria</taxon>
        <taxon>Acetobacterales</taxon>
        <taxon>Roseomonadaceae</taxon>
        <taxon>Falsiroseomonas</taxon>
    </lineage>
</organism>
<evidence type="ECO:0000313" key="2">
    <source>
        <dbReference type="EMBL" id="PWS35253.1"/>
    </source>
</evidence>
<sequence length="106" mass="10661">MRDVLRISVPLTIWLASFSAVYGLQGLVCSPRWGAAGLGLAAGRVALVAAAVAAVALQAVLLLGLRGPRLAPASGFVRGVSLALAVVALVATAWTLLPVATTSLCL</sequence>
<keyword evidence="1" id="KW-1133">Transmembrane helix</keyword>
<gene>
    <name evidence="2" type="ORF">DFH01_23405</name>
</gene>
<comment type="caution">
    <text evidence="2">The sequence shown here is derived from an EMBL/GenBank/DDBJ whole genome shotgun (WGS) entry which is preliminary data.</text>
</comment>
<dbReference type="EMBL" id="QGNA01000005">
    <property type="protein sequence ID" value="PWS35253.1"/>
    <property type="molecule type" value="Genomic_DNA"/>
</dbReference>
<feature type="transmembrane region" description="Helical" evidence="1">
    <location>
        <begin position="75"/>
        <end position="97"/>
    </location>
</feature>
<keyword evidence="3" id="KW-1185">Reference proteome</keyword>
<evidence type="ECO:0000256" key="1">
    <source>
        <dbReference type="SAM" id="Phobius"/>
    </source>
</evidence>
<proteinExistence type="predicted"/>
<name>A0A317F9Y1_9PROT</name>
<accession>A0A317F9Y1</accession>
<evidence type="ECO:0000313" key="3">
    <source>
        <dbReference type="Proteomes" id="UP000245765"/>
    </source>
</evidence>
<reference evidence="3" key="1">
    <citation type="submission" date="2018-05" db="EMBL/GenBank/DDBJ databases">
        <authorList>
            <person name="Du Z."/>
            <person name="Wang X."/>
        </authorList>
    </citation>
    <scope>NUCLEOTIDE SEQUENCE [LARGE SCALE GENOMIC DNA]</scope>
    <source>
        <strain evidence="3">CQN31</strain>
    </source>
</reference>